<feature type="compositionally biased region" description="Polar residues" evidence="1">
    <location>
        <begin position="273"/>
        <end position="284"/>
    </location>
</feature>
<dbReference type="SUPFAM" id="SSF52540">
    <property type="entry name" value="P-loop containing nucleoside triphosphate hydrolases"/>
    <property type="match status" value="1"/>
</dbReference>
<evidence type="ECO:0008006" key="4">
    <source>
        <dbReference type="Google" id="ProtNLM"/>
    </source>
</evidence>
<dbReference type="Gene3D" id="3.40.50.300">
    <property type="entry name" value="P-loop containing nucleotide triphosphate hydrolases"/>
    <property type="match status" value="1"/>
</dbReference>
<dbReference type="InterPro" id="IPR027417">
    <property type="entry name" value="P-loop_NTPase"/>
</dbReference>
<dbReference type="AlphaFoldDB" id="A0A6A5Y9C4"/>
<sequence>MASLSQSQTNKIVAQLYLEKFCNTSGKLVNAVNLDKFRKVVLKQYPNCSETIAVSLKTLDKEIIKELCEDGHVDANGRFLEPSVLCLRLQSMRPDLGPVQCKVWVEKIEEENINATAQRSKSLLLNRQWDTNSQIGVNHLIETEYQRRYFLKNGKSLPLKVSNFRKALIKEHPQLSSHIDVAFERLEDRINGKGMDTETTVPPEAPATTVASLPLEEWVHKKFLSRGFDKDGKFRGWPKFTRIVVGKKPKKEEEILSIIKRLSDPDHPLSWPNLPTTRTIANKPQTPPPALENHMPNLSTLALESTTSVTADPVSSDESEPVNALETKKTAALTENTNTLASKSGKSPSNANGNARVKPETDRITKKDTRGNKRNGHVYPSYNHMDCLLPDDHELDDVQETSAHDVRHAPLIAEDLITHEYKDALPQYGFFGLHEKSRLFLNTNVPFSAFICGVQGSGKSHTTSCLIENALISSQTLGRLEQPLSALVFSYSNMNGEGSGLNVSEAAFLASPNPSLPNHPYVEKVTVLYSESNPGLARAYKRLPNVEAVPFKIKPKHLDIGTMLTLMNVDESSSPPLYLGEVTRILREMAKRGCEGVDYIEFQRKLECCDFNPAQRQMLDLRLDILESFLDLNDDIPEPQYRPGEITIMDMSCPFVDASTACVLFNIGLKRYLQSQAAGKMVVLDEAHKYMLDNPGARALNNQLLQTIRLQRHFGARVIISTQEPTLLTDLIALCSIAVIHRFSSPQWLSALKKHIPTSYLDHDTLLRDIESLRTGTGLLYSPSAILGKDETGALIKGMSKLINVSIRKRVTADGGASIMAV</sequence>
<keyword evidence="3" id="KW-1185">Reference proteome</keyword>
<evidence type="ECO:0000313" key="2">
    <source>
        <dbReference type="EMBL" id="KAF2021341.1"/>
    </source>
</evidence>
<dbReference type="OrthoDB" id="2316594at2759"/>
<dbReference type="EMBL" id="ML978066">
    <property type="protein sequence ID" value="KAF2021341.1"/>
    <property type="molecule type" value="Genomic_DNA"/>
</dbReference>
<protein>
    <recommendedName>
        <fullName evidence="4">P-loop containing nucleoside triphosphate hydrolase protein</fullName>
    </recommendedName>
</protein>
<organism evidence="2 3">
    <name type="scientific">Aaosphaeria arxii CBS 175.79</name>
    <dbReference type="NCBI Taxonomy" id="1450172"/>
    <lineage>
        <taxon>Eukaryota</taxon>
        <taxon>Fungi</taxon>
        <taxon>Dikarya</taxon>
        <taxon>Ascomycota</taxon>
        <taxon>Pezizomycotina</taxon>
        <taxon>Dothideomycetes</taxon>
        <taxon>Pleosporomycetidae</taxon>
        <taxon>Pleosporales</taxon>
        <taxon>Pleosporales incertae sedis</taxon>
        <taxon>Aaosphaeria</taxon>
    </lineage>
</organism>
<evidence type="ECO:0000256" key="1">
    <source>
        <dbReference type="SAM" id="MobiDB-lite"/>
    </source>
</evidence>
<proteinExistence type="predicted"/>
<accession>A0A6A5Y9C4</accession>
<gene>
    <name evidence="2" type="ORF">BU24DRAFT_417007</name>
</gene>
<feature type="compositionally biased region" description="Basic and acidic residues" evidence="1">
    <location>
        <begin position="357"/>
        <end position="371"/>
    </location>
</feature>
<reference evidence="2" key="1">
    <citation type="journal article" date="2020" name="Stud. Mycol.">
        <title>101 Dothideomycetes genomes: a test case for predicting lifestyles and emergence of pathogens.</title>
        <authorList>
            <person name="Haridas S."/>
            <person name="Albert R."/>
            <person name="Binder M."/>
            <person name="Bloem J."/>
            <person name="Labutti K."/>
            <person name="Salamov A."/>
            <person name="Andreopoulos B."/>
            <person name="Baker S."/>
            <person name="Barry K."/>
            <person name="Bills G."/>
            <person name="Bluhm B."/>
            <person name="Cannon C."/>
            <person name="Castanera R."/>
            <person name="Culley D."/>
            <person name="Daum C."/>
            <person name="Ezra D."/>
            <person name="Gonzalez J."/>
            <person name="Henrissat B."/>
            <person name="Kuo A."/>
            <person name="Liang C."/>
            <person name="Lipzen A."/>
            <person name="Lutzoni F."/>
            <person name="Magnuson J."/>
            <person name="Mondo S."/>
            <person name="Nolan M."/>
            <person name="Ohm R."/>
            <person name="Pangilinan J."/>
            <person name="Park H.-J."/>
            <person name="Ramirez L."/>
            <person name="Alfaro M."/>
            <person name="Sun H."/>
            <person name="Tritt A."/>
            <person name="Yoshinaga Y."/>
            <person name="Zwiers L.-H."/>
            <person name="Turgeon B."/>
            <person name="Goodwin S."/>
            <person name="Spatafora J."/>
            <person name="Crous P."/>
            <person name="Grigoriev I."/>
        </authorList>
    </citation>
    <scope>NUCLEOTIDE SEQUENCE</scope>
    <source>
        <strain evidence="2">CBS 175.79</strain>
    </source>
</reference>
<feature type="compositionally biased region" description="Polar residues" evidence="1">
    <location>
        <begin position="296"/>
        <end position="310"/>
    </location>
</feature>
<feature type="compositionally biased region" description="Polar residues" evidence="1">
    <location>
        <begin position="341"/>
        <end position="353"/>
    </location>
</feature>
<dbReference type="RefSeq" id="XP_033389680.1">
    <property type="nucleotide sequence ID" value="XM_033526606.1"/>
</dbReference>
<evidence type="ECO:0000313" key="3">
    <source>
        <dbReference type="Proteomes" id="UP000799778"/>
    </source>
</evidence>
<feature type="compositionally biased region" description="Low complexity" evidence="1">
    <location>
        <begin position="330"/>
        <end position="340"/>
    </location>
</feature>
<feature type="region of interest" description="Disordered" evidence="1">
    <location>
        <begin position="269"/>
        <end position="378"/>
    </location>
</feature>
<dbReference type="Proteomes" id="UP000799778">
    <property type="component" value="Unassembled WGS sequence"/>
</dbReference>
<name>A0A6A5Y9C4_9PLEO</name>
<dbReference type="GeneID" id="54284003"/>